<dbReference type="OMA" id="NEDMNSM"/>
<evidence type="ECO:0000256" key="4">
    <source>
        <dbReference type="ARBA" id="ARBA00022912"/>
    </source>
</evidence>
<dbReference type="PaxDb" id="2903-EOD16715"/>
<evidence type="ECO:0000313" key="8">
    <source>
        <dbReference type="EnsemblProtists" id="EOD16715"/>
    </source>
</evidence>
<dbReference type="EC" id="3.1.3.48" evidence="2"/>
<protein>
    <recommendedName>
        <fullName evidence="2">protein-tyrosine-phosphatase</fullName>
        <ecNumber evidence="2">3.1.3.48</ecNumber>
    </recommendedName>
</protein>
<keyword evidence="9" id="KW-1185">Reference proteome</keyword>
<evidence type="ECO:0000313" key="9">
    <source>
        <dbReference type="Proteomes" id="UP000013827"/>
    </source>
</evidence>
<evidence type="ECO:0000259" key="6">
    <source>
        <dbReference type="PROSITE" id="PS50054"/>
    </source>
</evidence>
<evidence type="ECO:0000256" key="3">
    <source>
        <dbReference type="ARBA" id="ARBA00022801"/>
    </source>
</evidence>
<dbReference type="GO" id="GO:0043409">
    <property type="term" value="P:negative regulation of MAPK cascade"/>
    <property type="evidence" value="ECO:0007669"/>
    <property type="project" value="TreeGrafter"/>
</dbReference>
<name>A0A0D3IZN0_EMIH1</name>
<feature type="region of interest" description="Disordered" evidence="5">
    <location>
        <begin position="116"/>
        <end position="138"/>
    </location>
</feature>
<comment type="similarity">
    <text evidence="1">Belongs to the protein-tyrosine phosphatase family. Non-receptor class dual specificity subfamily.</text>
</comment>
<dbReference type="PROSITE" id="PS50054">
    <property type="entry name" value="TYR_PHOSPHATASE_DUAL"/>
    <property type="match status" value="1"/>
</dbReference>
<dbReference type="GO" id="GO:0004725">
    <property type="term" value="F:protein tyrosine phosphatase activity"/>
    <property type="evidence" value="ECO:0007669"/>
    <property type="project" value="UniProtKB-EC"/>
</dbReference>
<accession>A0A0D3IZN0</accession>
<evidence type="ECO:0000259" key="7">
    <source>
        <dbReference type="PROSITE" id="PS50056"/>
    </source>
</evidence>
<keyword evidence="3" id="KW-0378">Hydrolase</keyword>
<reference evidence="9" key="1">
    <citation type="journal article" date="2013" name="Nature">
        <title>Pan genome of the phytoplankton Emiliania underpins its global distribution.</title>
        <authorList>
            <person name="Read B.A."/>
            <person name="Kegel J."/>
            <person name="Klute M.J."/>
            <person name="Kuo A."/>
            <person name="Lefebvre S.C."/>
            <person name="Maumus F."/>
            <person name="Mayer C."/>
            <person name="Miller J."/>
            <person name="Monier A."/>
            <person name="Salamov A."/>
            <person name="Young J."/>
            <person name="Aguilar M."/>
            <person name="Claverie J.M."/>
            <person name="Frickenhaus S."/>
            <person name="Gonzalez K."/>
            <person name="Herman E.K."/>
            <person name="Lin Y.C."/>
            <person name="Napier J."/>
            <person name="Ogata H."/>
            <person name="Sarno A.F."/>
            <person name="Shmutz J."/>
            <person name="Schroeder D."/>
            <person name="de Vargas C."/>
            <person name="Verret F."/>
            <person name="von Dassow P."/>
            <person name="Valentin K."/>
            <person name="Van de Peer Y."/>
            <person name="Wheeler G."/>
            <person name="Dacks J.B."/>
            <person name="Delwiche C.F."/>
            <person name="Dyhrman S.T."/>
            <person name="Glockner G."/>
            <person name="John U."/>
            <person name="Richards T."/>
            <person name="Worden A.Z."/>
            <person name="Zhang X."/>
            <person name="Grigoriev I.V."/>
            <person name="Allen A.E."/>
            <person name="Bidle K."/>
            <person name="Borodovsky M."/>
            <person name="Bowler C."/>
            <person name="Brownlee C."/>
            <person name="Cock J.M."/>
            <person name="Elias M."/>
            <person name="Gladyshev V.N."/>
            <person name="Groth M."/>
            <person name="Guda C."/>
            <person name="Hadaegh A."/>
            <person name="Iglesias-Rodriguez M.D."/>
            <person name="Jenkins J."/>
            <person name="Jones B.M."/>
            <person name="Lawson T."/>
            <person name="Leese F."/>
            <person name="Lindquist E."/>
            <person name="Lobanov A."/>
            <person name="Lomsadze A."/>
            <person name="Malik S.B."/>
            <person name="Marsh M.E."/>
            <person name="Mackinder L."/>
            <person name="Mock T."/>
            <person name="Mueller-Roeber B."/>
            <person name="Pagarete A."/>
            <person name="Parker M."/>
            <person name="Probert I."/>
            <person name="Quesneville H."/>
            <person name="Raines C."/>
            <person name="Rensing S.A."/>
            <person name="Riano-Pachon D.M."/>
            <person name="Richier S."/>
            <person name="Rokitta S."/>
            <person name="Shiraiwa Y."/>
            <person name="Soanes D.M."/>
            <person name="van der Giezen M."/>
            <person name="Wahlund T.M."/>
            <person name="Williams B."/>
            <person name="Wilson W."/>
            <person name="Wolfe G."/>
            <person name="Wurch L.L."/>
        </authorList>
    </citation>
    <scope>NUCLEOTIDE SEQUENCE</scope>
</reference>
<dbReference type="InterPro" id="IPR029021">
    <property type="entry name" value="Prot-tyrosine_phosphatase-like"/>
</dbReference>
<feature type="domain" description="Tyrosine specific protein phosphatases" evidence="7">
    <location>
        <begin position="157"/>
        <end position="212"/>
    </location>
</feature>
<dbReference type="CDD" id="cd14498">
    <property type="entry name" value="DSP"/>
    <property type="match status" value="1"/>
</dbReference>
<dbReference type="PROSITE" id="PS50056">
    <property type="entry name" value="TYR_PHOSPHATASE_2"/>
    <property type="match status" value="1"/>
</dbReference>
<dbReference type="Pfam" id="PF00782">
    <property type="entry name" value="DSPc"/>
    <property type="match status" value="1"/>
</dbReference>
<dbReference type="PANTHER" id="PTHR10159:SF519">
    <property type="entry name" value="DUAL SPECIFICITY PROTEIN PHOSPHATASE MPK3"/>
    <property type="match status" value="1"/>
</dbReference>
<evidence type="ECO:0000256" key="5">
    <source>
        <dbReference type="SAM" id="MobiDB-lite"/>
    </source>
</evidence>
<dbReference type="STRING" id="2903.R1DQD9"/>
<dbReference type="InterPro" id="IPR016130">
    <property type="entry name" value="Tyr_Pase_AS"/>
</dbReference>
<proteinExistence type="inferred from homology"/>
<dbReference type="InterPro" id="IPR000387">
    <property type="entry name" value="Tyr_Pase_dom"/>
</dbReference>
<dbReference type="GeneID" id="17262856"/>
<dbReference type="Gene3D" id="3.90.190.10">
    <property type="entry name" value="Protein tyrosine phosphatase superfamily"/>
    <property type="match status" value="1"/>
</dbReference>
<dbReference type="KEGG" id="ehx:EMIHUDRAFT_244746"/>
<dbReference type="HOGENOM" id="CLU_1207532_0_0_1"/>
<dbReference type="AlphaFoldDB" id="A0A0D3IZN0"/>
<evidence type="ECO:0000256" key="1">
    <source>
        <dbReference type="ARBA" id="ARBA00008601"/>
    </source>
</evidence>
<dbReference type="SMART" id="SM00195">
    <property type="entry name" value="DSPc"/>
    <property type="match status" value="1"/>
</dbReference>
<dbReference type="PANTHER" id="PTHR10159">
    <property type="entry name" value="DUAL SPECIFICITY PROTEIN PHOSPHATASE"/>
    <property type="match status" value="1"/>
</dbReference>
<dbReference type="InterPro" id="IPR000340">
    <property type="entry name" value="Dual-sp_phosphatase_cat-dom"/>
</dbReference>
<organism evidence="8 9">
    <name type="scientific">Emiliania huxleyi (strain CCMP1516)</name>
    <dbReference type="NCBI Taxonomy" id="280463"/>
    <lineage>
        <taxon>Eukaryota</taxon>
        <taxon>Haptista</taxon>
        <taxon>Haptophyta</taxon>
        <taxon>Prymnesiophyceae</taxon>
        <taxon>Isochrysidales</taxon>
        <taxon>Noelaerhabdaceae</taxon>
        <taxon>Emiliania</taxon>
    </lineage>
</organism>
<dbReference type="EnsemblProtists" id="EOD16715">
    <property type="protein sequence ID" value="EOD16715"/>
    <property type="gene ID" value="EMIHUDRAFT_244746"/>
</dbReference>
<dbReference type="Proteomes" id="UP000013827">
    <property type="component" value="Unassembled WGS sequence"/>
</dbReference>
<dbReference type="InterPro" id="IPR020422">
    <property type="entry name" value="TYR_PHOSPHATASE_DUAL_dom"/>
</dbReference>
<dbReference type="SUPFAM" id="SSF52799">
    <property type="entry name" value="(Phosphotyrosine protein) phosphatases II"/>
    <property type="match status" value="1"/>
</dbReference>
<sequence>MWRAAVSSEHIRLYFAAAALARRASGLEASLAALRAALGTPAAADAVAALTAACKASGCDEELGRLTAAREPFDEHTAQLIVPGLYLGPLMAAESDAWLELHGVTAVLDTTGGWRRKSSALDGQSWVREPPPPPGRRQHLQLPAEDRADFNIEPLLRRGVDFIREAIGAGGCVLVHCHAGVSRSATLAAAYLMEEHALSVRCALRLLTEARPCCRPNPGFEKALVGWEMR</sequence>
<feature type="domain" description="Tyrosine-protein phosphatase" evidence="6">
    <location>
        <begin position="77"/>
        <end position="230"/>
    </location>
</feature>
<evidence type="ECO:0000256" key="2">
    <source>
        <dbReference type="ARBA" id="ARBA00013064"/>
    </source>
</evidence>
<dbReference type="eggNOG" id="KOG1716">
    <property type="taxonomic scope" value="Eukaryota"/>
</dbReference>
<dbReference type="PROSITE" id="PS00383">
    <property type="entry name" value="TYR_PHOSPHATASE_1"/>
    <property type="match status" value="1"/>
</dbReference>
<keyword evidence="4" id="KW-0904">Protein phosphatase</keyword>
<reference evidence="8" key="2">
    <citation type="submission" date="2024-10" db="UniProtKB">
        <authorList>
            <consortium name="EnsemblProtists"/>
        </authorList>
    </citation>
    <scope>IDENTIFICATION</scope>
</reference>
<dbReference type="RefSeq" id="XP_005769144.1">
    <property type="nucleotide sequence ID" value="XM_005769087.1"/>
</dbReference>
<dbReference type="GO" id="GO:0005737">
    <property type="term" value="C:cytoplasm"/>
    <property type="evidence" value="ECO:0007669"/>
    <property type="project" value="TreeGrafter"/>
</dbReference>